<dbReference type="KEGG" id="fla:SY85_07870"/>
<keyword evidence="4" id="KW-1185">Reference proteome</keyword>
<dbReference type="STRING" id="1492898.SY85_07870"/>
<gene>
    <name evidence="3" type="ORF">SY85_07870</name>
</gene>
<dbReference type="GO" id="GO:0018169">
    <property type="term" value="F:ribosomal S6-glutamic acid ligase activity"/>
    <property type="evidence" value="ECO:0007669"/>
    <property type="project" value="TreeGrafter"/>
</dbReference>
<dbReference type="OrthoDB" id="4789744at2"/>
<dbReference type="SUPFAM" id="SSF56059">
    <property type="entry name" value="Glutathione synthetase ATP-binding domain-like"/>
    <property type="match status" value="1"/>
</dbReference>
<dbReference type="RefSeq" id="WP_066403249.1">
    <property type="nucleotide sequence ID" value="NZ_CP011390.1"/>
</dbReference>
<dbReference type="PROSITE" id="PS50975">
    <property type="entry name" value="ATP_GRASP"/>
    <property type="match status" value="1"/>
</dbReference>
<evidence type="ECO:0000259" key="2">
    <source>
        <dbReference type="PROSITE" id="PS50975"/>
    </source>
</evidence>
<dbReference type="GO" id="GO:0005524">
    <property type="term" value="F:ATP binding"/>
    <property type="evidence" value="ECO:0007669"/>
    <property type="project" value="UniProtKB-UniRule"/>
</dbReference>
<feature type="domain" description="ATP-grasp" evidence="2">
    <location>
        <begin position="102"/>
        <end position="314"/>
    </location>
</feature>
<dbReference type="GO" id="GO:0046872">
    <property type="term" value="F:metal ion binding"/>
    <property type="evidence" value="ECO:0007669"/>
    <property type="project" value="InterPro"/>
</dbReference>
<proteinExistence type="predicted"/>
<evidence type="ECO:0000256" key="1">
    <source>
        <dbReference type="PROSITE-ProRule" id="PRU00409"/>
    </source>
</evidence>
<dbReference type="Gene3D" id="3.30.1490.20">
    <property type="entry name" value="ATP-grasp fold, A domain"/>
    <property type="match status" value="1"/>
</dbReference>
<dbReference type="AlphaFoldDB" id="A0A172TUG4"/>
<dbReference type="PANTHER" id="PTHR21621:SF0">
    <property type="entry name" value="BETA-CITRYLGLUTAMATE SYNTHASE B-RELATED"/>
    <property type="match status" value="1"/>
</dbReference>
<name>A0A172TUG4_9BACT</name>
<organism evidence="3 4">
    <name type="scientific">Flavisolibacter tropicus</name>
    <dbReference type="NCBI Taxonomy" id="1492898"/>
    <lineage>
        <taxon>Bacteria</taxon>
        <taxon>Pseudomonadati</taxon>
        <taxon>Bacteroidota</taxon>
        <taxon>Chitinophagia</taxon>
        <taxon>Chitinophagales</taxon>
        <taxon>Chitinophagaceae</taxon>
        <taxon>Flavisolibacter</taxon>
    </lineage>
</organism>
<dbReference type="InterPro" id="IPR013815">
    <property type="entry name" value="ATP_grasp_subdomain_1"/>
</dbReference>
<dbReference type="EMBL" id="CP011390">
    <property type="protein sequence ID" value="ANE50423.1"/>
    <property type="molecule type" value="Genomic_DNA"/>
</dbReference>
<dbReference type="Proteomes" id="UP000077177">
    <property type="component" value="Chromosome"/>
</dbReference>
<sequence>MQLPIGIFYEHPEWFKKLFATLESYQLPYEKLHAGFHQFDPLQTKPKYSVVLNRVSSSSYLRGHGQSIFYAKGFISYLEQIGVPVINGSKATEIETSKALQLLLLSRLGLKFPKSIVVNHTNQLVSAAKQLQFPIAVKPNIGGAGAGVIKFNSLSALEEAVENNAIDLGIDQTALVQEFIPVRGGHINRVETLNGKFLYAIKVFTSGESFNLCPAEICAVPEKPAVEEIGEVCLTTAVKKGFKVEAFTPPAHITQAVERIVAEAKINVGGIEYLVDDRNGDELFYDINALSNFIADAENVVGFDPFVNLVEYIKTFTNTKTH</sequence>
<evidence type="ECO:0000313" key="4">
    <source>
        <dbReference type="Proteomes" id="UP000077177"/>
    </source>
</evidence>
<dbReference type="InterPro" id="IPR011761">
    <property type="entry name" value="ATP-grasp"/>
</dbReference>
<dbReference type="PANTHER" id="PTHR21621">
    <property type="entry name" value="RIBOSOMAL PROTEIN S6 MODIFICATION PROTEIN"/>
    <property type="match status" value="1"/>
</dbReference>
<evidence type="ECO:0000313" key="3">
    <source>
        <dbReference type="EMBL" id="ANE50423.1"/>
    </source>
</evidence>
<accession>A0A172TUG4</accession>
<reference evidence="4" key="1">
    <citation type="submission" date="2015-01" db="EMBL/GenBank/DDBJ databases">
        <title>Flavisolibacter sp./LCS9/ whole genome sequencing.</title>
        <authorList>
            <person name="Kim M.K."/>
            <person name="Srinivasan S."/>
            <person name="Lee J.-J."/>
        </authorList>
    </citation>
    <scope>NUCLEOTIDE SEQUENCE [LARGE SCALE GENOMIC DNA]</scope>
    <source>
        <strain evidence="4">LCS9</strain>
    </source>
</reference>
<keyword evidence="1" id="KW-0067">ATP-binding</keyword>
<keyword evidence="3" id="KW-0436">Ligase</keyword>
<dbReference type="GO" id="GO:0005737">
    <property type="term" value="C:cytoplasm"/>
    <property type="evidence" value="ECO:0007669"/>
    <property type="project" value="TreeGrafter"/>
</dbReference>
<dbReference type="PATRIC" id="fig|1492898.3.peg.1694"/>
<dbReference type="InterPro" id="IPR013651">
    <property type="entry name" value="ATP-grasp_RimK-type"/>
</dbReference>
<dbReference type="Gene3D" id="3.40.50.20">
    <property type="match status" value="1"/>
</dbReference>
<protein>
    <submittedName>
        <fullName evidence="3">ATP-dependent carboxylate-amine ligase</fullName>
    </submittedName>
</protein>
<reference evidence="3 4" key="2">
    <citation type="journal article" date="2016" name="Int. J. Syst. Evol. Microbiol.">
        <title>Flavisolibacter tropicus sp. nov., isolated from tropical soil.</title>
        <authorList>
            <person name="Lee J.J."/>
            <person name="Kang M.S."/>
            <person name="Kim G.S."/>
            <person name="Lee C.S."/>
            <person name="Lim S."/>
            <person name="Lee J."/>
            <person name="Roh S.H."/>
            <person name="Kang H."/>
            <person name="Ha J.M."/>
            <person name="Bae S."/>
            <person name="Jung H.Y."/>
            <person name="Kim M.K."/>
        </authorList>
    </citation>
    <scope>NUCLEOTIDE SEQUENCE [LARGE SCALE GENOMIC DNA]</scope>
    <source>
        <strain evidence="3 4">LCS9</strain>
    </source>
</reference>
<keyword evidence="1" id="KW-0547">Nucleotide-binding</keyword>
<dbReference type="Pfam" id="PF08443">
    <property type="entry name" value="RimK"/>
    <property type="match status" value="1"/>
</dbReference>
<dbReference type="GO" id="GO:0009432">
    <property type="term" value="P:SOS response"/>
    <property type="evidence" value="ECO:0007669"/>
    <property type="project" value="TreeGrafter"/>
</dbReference>